<feature type="region of interest" description="Disordered" evidence="15">
    <location>
        <begin position="349"/>
        <end position="375"/>
    </location>
</feature>
<keyword evidence="5 14" id="KW-0479">Metal-binding</keyword>
<dbReference type="eggNOG" id="KOG2487">
    <property type="taxonomic scope" value="Eukaryota"/>
</dbReference>
<evidence type="ECO:0000256" key="7">
    <source>
        <dbReference type="ARBA" id="ARBA00022771"/>
    </source>
</evidence>
<dbReference type="OMA" id="QGCDITS"/>
<accession>S8AAP5</accession>
<evidence type="ECO:0000256" key="2">
    <source>
        <dbReference type="ARBA" id="ARBA00004123"/>
    </source>
</evidence>
<dbReference type="GO" id="GO:0005675">
    <property type="term" value="C:transcription factor TFIIH holo complex"/>
    <property type="evidence" value="ECO:0007669"/>
    <property type="project" value="UniProtKB-UniRule"/>
</dbReference>
<keyword evidence="9 14" id="KW-0805">Transcription regulation</keyword>
<evidence type="ECO:0000256" key="5">
    <source>
        <dbReference type="ARBA" id="ARBA00022723"/>
    </source>
</evidence>
<organism evidence="16 17">
    <name type="scientific">Dactylellina haptotyla (strain CBS 200.50)</name>
    <name type="common">Nematode-trapping fungus</name>
    <name type="synonym">Monacrosporium haptotylum</name>
    <dbReference type="NCBI Taxonomy" id="1284197"/>
    <lineage>
        <taxon>Eukaryota</taxon>
        <taxon>Fungi</taxon>
        <taxon>Dikarya</taxon>
        <taxon>Ascomycota</taxon>
        <taxon>Pezizomycotina</taxon>
        <taxon>Orbiliomycetes</taxon>
        <taxon>Orbiliales</taxon>
        <taxon>Orbiliaceae</taxon>
        <taxon>Dactylellina</taxon>
    </lineage>
</organism>
<keyword evidence="6 14" id="KW-0227">DNA damage</keyword>
<dbReference type="GO" id="GO:0000439">
    <property type="term" value="C:transcription factor TFIIH core complex"/>
    <property type="evidence" value="ECO:0007669"/>
    <property type="project" value="UniProtKB-UniRule"/>
</dbReference>
<comment type="subcellular location">
    <subcellularLocation>
        <location evidence="2 14">Nucleus</location>
    </subcellularLocation>
</comment>
<keyword evidence="11 14" id="KW-0234">DNA repair</keyword>
<comment type="similarity">
    <text evidence="3 14">Belongs to the TFB4 family.</text>
</comment>
<evidence type="ECO:0000256" key="15">
    <source>
        <dbReference type="SAM" id="MobiDB-lite"/>
    </source>
</evidence>
<evidence type="ECO:0000256" key="9">
    <source>
        <dbReference type="ARBA" id="ARBA00023015"/>
    </source>
</evidence>
<dbReference type="Proteomes" id="UP000015100">
    <property type="component" value="Unassembled WGS sequence"/>
</dbReference>
<name>S8AAP5_DACHA</name>
<proteinExistence type="inferred from homology"/>
<evidence type="ECO:0000313" key="16">
    <source>
        <dbReference type="EMBL" id="EPS40045.1"/>
    </source>
</evidence>
<dbReference type="STRING" id="1284197.S8AAP5"/>
<reference evidence="16 17" key="1">
    <citation type="journal article" date="2013" name="PLoS Genet.">
        <title>Genomic mechanisms accounting for the adaptation to parasitism in nematode-trapping fungi.</title>
        <authorList>
            <person name="Meerupati T."/>
            <person name="Andersson K.M."/>
            <person name="Friman E."/>
            <person name="Kumar D."/>
            <person name="Tunlid A."/>
            <person name="Ahren D."/>
        </authorList>
    </citation>
    <scope>NUCLEOTIDE SEQUENCE [LARGE SCALE GENOMIC DNA]</scope>
    <source>
        <strain evidence="16 17">CBS 200.50</strain>
    </source>
</reference>
<evidence type="ECO:0000256" key="13">
    <source>
        <dbReference type="ARBA" id="ARBA00033341"/>
    </source>
</evidence>
<dbReference type="Gene3D" id="3.40.50.410">
    <property type="entry name" value="von Willebrand factor, type A domain"/>
    <property type="match status" value="1"/>
</dbReference>
<dbReference type="GO" id="GO:0006289">
    <property type="term" value="P:nucleotide-excision repair"/>
    <property type="evidence" value="ECO:0007669"/>
    <property type="project" value="UniProtKB-UniRule"/>
</dbReference>
<evidence type="ECO:0000256" key="6">
    <source>
        <dbReference type="ARBA" id="ARBA00022763"/>
    </source>
</evidence>
<comment type="subunit">
    <text evidence="14">Component of the 7-subunit TFIIH core complex composed of XPB/SSL2, XPD/RAD3, SSL1, TFB1, TFB2, TFB4 and TFB5, which is active in NER. The core complex associates with the 3-subunit CTD-kinase module TFIIK composed of CCL1, KIN28 and TFB3 to form the 10-subunit holoenzyme (holo-TFIIH) active in transcription.</text>
</comment>
<comment type="function">
    <text evidence="1 14">Component of the general transcription and DNA repair factor IIH (TFIIH) core complex, which is involved in general and transcription-coupled nucleotide excision repair (NER) of damaged DNA and, when complexed to TFIIK, in RNA transcription by RNA polymerase II. In NER, TFIIH acts by opening DNA around the lesion to allow the excision of the damaged oligonucleotide and its replacement by a new DNA fragment. In transcription, TFIIH has an essential role in transcription initiation. When the pre-initiation complex (PIC) has been established, TFIIH is required for promoter opening and promoter escape. Phosphorylation of the C-terminal tail (CTD) of the largest subunit of RNA polymerase II by the kinase module TFIIK controls the initiation of transcription.</text>
</comment>
<reference evidence="17" key="2">
    <citation type="submission" date="2013-04" db="EMBL/GenBank/DDBJ databases">
        <title>Genomic mechanisms accounting for the adaptation to parasitism in nematode-trapping fungi.</title>
        <authorList>
            <person name="Ahren D.G."/>
        </authorList>
    </citation>
    <scope>NUCLEOTIDE SEQUENCE [LARGE SCALE GENOMIC DNA]</scope>
    <source>
        <strain evidence="17">CBS 200.50</strain>
    </source>
</reference>
<dbReference type="InterPro" id="IPR004600">
    <property type="entry name" value="TFIIH_Tfb4/GTF2H3"/>
</dbReference>
<evidence type="ECO:0000256" key="4">
    <source>
        <dbReference type="ARBA" id="ARBA00021280"/>
    </source>
</evidence>
<keyword evidence="8 14" id="KW-0862">Zinc</keyword>
<gene>
    <name evidence="16" type="ORF">H072_6162</name>
</gene>
<keyword evidence="7 14" id="KW-0863">Zinc-finger</keyword>
<dbReference type="GO" id="GO:0008270">
    <property type="term" value="F:zinc ion binding"/>
    <property type="evidence" value="ECO:0007669"/>
    <property type="project" value="UniProtKB-KW"/>
</dbReference>
<dbReference type="AlphaFoldDB" id="S8AAP5"/>
<dbReference type="PANTHER" id="PTHR12831">
    <property type="entry name" value="TRANSCRIPTION INITIATION FACTOR IIH TFIIH , POLYPEPTIDE 3-RELATED"/>
    <property type="match status" value="1"/>
</dbReference>
<comment type="caution">
    <text evidence="16">The sequence shown here is derived from an EMBL/GenBank/DDBJ whole genome shotgun (WGS) entry which is preliminary data.</text>
</comment>
<evidence type="ECO:0000256" key="12">
    <source>
        <dbReference type="ARBA" id="ARBA00023242"/>
    </source>
</evidence>
<evidence type="ECO:0000256" key="14">
    <source>
        <dbReference type="RuleBase" id="RU368090"/>
    </source>
</evidence>
<protein>
    <recommendedName>
        <fullName evidence="4 14">General transcription and DNA repair factor IIH subunit TFB4</fullName>
        <shortName evidence="14">TFIIH subunit TFB4</shortName>
    </recommendedName>
    <alternativeName>
        <fullName evidence="13 14">RNA polymerase II transcription factor B subunit 4</fullName>
    </alternativeName>
</protein>
<evidence type="ECO:0000256" key="11">
    <source>
        <dbReference type="ARBA" id="ARBA00023204"/>
    </source>
</evidence>
<dbReference type="OrthoDB" id="17307at2759"/>
<evidence type="ECO:0000256" key="1">
    <source>
        <dbReference type="ARBA" id="ARBA00002817"/>
    </source>
</evidence>
<keyword evidence="17" id="KW-1185">Reference proteome</keyword>
<keyword evidence="12 14" id="KW-0539">Nucleus</keyword>
<keyword evidence="10 14" id="KW-0804">Transcription</keyword>
<evidence type="ECO:0000313" key="17">
    <source>
        <dbReference type="Proteomes" id="UP000015100"/>
    </source>
</evidence>
<dbReference type="EMBL" id="AQGS01000439">
    <property type="protein sequence ID" value="EPS40045.1"/>
    <property type="molecule type" value="Genomic_DNA"/>
</dbReference>
<dbReference type="GO" id="GO:0006355">
    <property type="term" value="P:regulation of DNA-templated transcription"/>
    <property type="evidence" value="ECO:0007669"/>
    <property type="project" value="InterPro"/>
</dbReference>
<dbReference type="PANTHER" id="PTHR12831:SF0">
    <property type="entry name" value="GENERAL TRANSCRIPTION FACTOR IIH SUBUNIT 3"/>
    <property type="match status" value="1"/>
</dbReference>
<feature type="region of interest" description="Disordered" evidence="15">
    <location>
        <begin position="81"/>
        <end position="109"/>
    </location>
</feature>
<dbReference type="HOGENOM" id="CLU_040211_0_0_1"/>
<evidence type="ECO:0000256" key="8">
    <source>
        <dbReference type="ARBA" id="ARBA00022833"/>
    </source>
</evidence>
<sequence length="375" mass="40197">MDKVDGTEHYNFKQAADLATLQVIIIDTNPIAWQLLKQSSGLSFPDALSQILIFANAHLAFSQANRAAVIANHIDGAHFLSPVPPGSDTADPDEANMTPEQQKETSQRNASKYRVFRLFEDEVRASYRRLIKSTTAETVDAIPNGSALSGALGLALTYINRICFGGTGGRSSGVPGDEKSKVNSAGGKVDDTGRTMHAKILIVSVTPDPANQYISVMNGVFAAQKLTVPIDVCKLRESTVFLQQAADATGGVYMEPEHPKGLLQYLMMGFLPDHLARSSLILPTRVDVDFRAACFCHKKVLDIGFVCSICLSIFCEPPDGAVCSTCDTKLDVSMLENIGKPVVALPKKKKKKKVTDSLPESGVASAADSPAPTEG</sequence>
<evidence type="ECO:0000256" key="10">
    <source>
        <dbReference type="ARBA" id="ARBA00023163"/>
    </source>
</evidence>
<evidence type="ECO:0000256" key="3">
    <source>
        <dbReference type="ARBA" id="ARBA00005273"/>
    </source>
</evidence>
<dbReference type="Pfam" id="PF03850">
    <property type="entry name" value="Tfb4"/>
    <property type="match status" value="1"/>
</dbReference>
<dbReference type="InterPro" id="IPR036465">
    <property type="entry name" value="vWFA_dom_sf"/>
</dbReference>
<feature type="region of interest" description="Disordered" evidence="15">
    <location>
        <begin position="170"/>
        <end position="189"/>
    </location>
</feature>